<comment type="caution">
    <text evidence="2">The sequence shown here is derived from an EMBL/GenBank/DDBJ whole genome shotgun (WGS) entry which is preliminary data.</text>
</comment>
<name>A0ABR0BD89_PURLI</name>
<keyword evidence="3" id="KW-1185">Reference proteome</keyword>
<feature type="compositionally biased region" description="Pro residues" evidence="1">
    <location>
        <begin position="79"/>
        <end position="88"/>
    </location>
</feature>
<accession>A0ABR0BD89</accession>
<feature type="region of interest" description="Disordered" evidence="1">
    <location>
        <begin position="49"/>
        <end position="109"/>
    </location>
</feature>
<sequence>MENHKQLEHDPKVCSVCHSVMPAALLPSHLVQNHHYVVCPPRASSVDDCGVKSPSGHGPMRGDLEVPCAFHPTPSKPLSSPPPRPPQLASPSNVDPDAQAWPTPDIVSTPTRPRANSWFAALDIQRCISLTAQLSGVRFPKESKVHEAVPALAAAQLDAQLRTANCEL</sequence>
<evidence type="ECO:0000313" key="3">
    <source>
        <dbReference type="Proteomes" id="UP001287286"/>
    </source>
</evidence>
<dbReference type="EMBL" id="JAWRVI010000293">
    <property type="protein sequence ID" value="KAK4068668.1"/>
    <property type="molecule type" value="Genomic_DNA"/>
</dbReference>
<organism evidence="2 3">
    <name type="scientific">Purpureocillium lilacinum</name>
    <name type="common">Paecilomyces lilacinus</name>
    <dbReference type="NCBI Taxonomy" id="33203"/>
    <lineage>
        <taxon>Eukaryota</taxon>
        <taxon>Fungi</taxon>
        <taxon>Dikarya</taxon>
        <taxon>Ascomycota</taxon>
        <taxon>Pezizomycotina</taxon>
        <taxon>Sordariomycetes</taxon>
        <taxon>Hypocreomycetidae</taxon>
        <taxon>Hypocreales</taxon>
        <taxon>Ophiocordycipitaceae</taxon>
        <taxon>Purpureocillium</taxon>
    </lineage>
</organism>
<reference evidence="2 3" key="1">
    <citation type="journal article" date="2024" name="Microbiol. Resour. Announc.">
        <title>Genome annotations for the ascomycete fungi Trichoderma harzianum, Trichoderma aggressivum, and Purpureocillium lilacinum.</title>
        <authorList>
            <person name="Beijen E.P.W."/>
            <person name="Ohm R.A."/>
        </authorList>
    </citation>
    <scope>NUCLEOTIDE SEQUENCE [LARGE SCALE GENOMIC DNA]</scope>
    <source>
        <strain evidence="2 3">CBS 150709</strain>
    </source>
</reference>
<evidence type="ECO:0000313" key="2">
    <source>
        <dbReference type="EMBL" id="KAK4068668.1"/>
    </source>
</evidence>
<gene>
    <name evidence="2" type="ORF">Purlil1_13741</name>
</gene>
<protein>
    <submittedName>
        <fullName evidence="2">Uncharacterized protein</fullName>
    </submittedName>
</protein>
<evidence type="ECO:0000256" key="1">
    <source>
        <dbReference type="SAM" id="MobiDB-lite"/>
    </source>
</evidence>
<proteinExistence type="predicted"/>
<dbReference type="Proteomes" id="UP001287286">
    <property type="component" value="Unassembled WGS sequence"/>
</dbReference>